<gene>
    <name evidence="2" type="ORF">CRU78_16930</name>
</gene>
<dbReference type="AlphaFoldDB" id="A0A6A7RXA8"/>
<feature type="region of interest" description="Disordered" evidence="1">
    <location>
        <begin position="62"/>
        <end position="85"/>
    </location>
</feature>
<dbReference type="Proteomes" id="UP000342300">
    <property type="component" value="Unassembled WGS sequence"/>
</dbReference>
<sequence length="85" mass="8858">MAESLARKLARCRARRQPVAAPSRLAQRHAGRPFLRCGLVGCRAYGATCSAGMLTRGRVGTPPAGSGCPFAGPSPNPALQRDAAR</sequence>
<evidence type="ECO:0000256" key="1">
    <source>
        <dbReference type="SAM" id="MobiDB-lite"/>
    </source>
</evidence>
<accession>A0A6A7RXA8</accession>
<evidence type="ECO:0000313" key="2">
    <source>
        <dbReference type="EMBL" id="MQM32095.1"/>
    </source>
</evidence>
<reference evidence="2 3" key="1">
    <citation type="submission" date="2017-09" db="EMBL/GenBank/DDBJ databases">
        <title>Metagenomic Analysis Reveals Denitrifying Candidatus Accumulibacter and Flanking Population as a Source of N2O.</title>
        <authorList>
            <person name="Gao H."/>
            <person name="Mao Y."/>
            <person name="Zhao X."/>
            <person name="Liu W.-T."/>
            <person name="Zhang T."/>
            <person name="Wells G."/>
        </authorList>
    </citation>
    <scope>NUCLEOTIDE SEQUENCE [LARGE SCALE GENOMIC DNA]</scope>
    <source>
        <strain evidence="2">CANDO_2_IC</strain>
    </source>
</reference>
<name>A0A6A7RXA8_9PROT</name>
<organism evidence="2 3">
    <name type="scientific">Candidatus Accumulibacter phosphatis</name>
    <dbReference type="NCBI Taxonomy" id="327160"/>
    <lineage>
        <taxon>Bacteria</taxon>
        <taxon>Pseudomonadati</taxon>
        <taxon>Pseudomonadota</taxon>
        <taxon>Betaproteobacteria</taxon>
        <taxon>Candidatus Accumulibacter</taxon>
    </lineage>
</organism>
<dbReference type="EMBL" id="PDHS01000439">
    <property type="protein sequence ID" value="MQM32095.1"/>
    <property type="molecule type" value="Genomic_DNA"/>
</dbReference>
<protein>
    <submittedName>
        <fullName evidence="2">Uncharacterized protein</fullName>
    </submittedName>
</protein>
<proteinExistence type="predicted"/>
<comment type="caution">
    <text evidence="2">The sequence shown here is derived from an EMBL/GenBank/DDBJ whole genome shotgun (WGS) entry which is preliminary data.</text>
</comment>
<evidence type="ECO:0000313" key="3">
    <source>
        <dbReference type="Proteomes" id="UP000342300"/>
    </source>
</evidence>